<sequence>MYLEYSVFLSQPAFKAAQQTQDGGHEEIEALYVEIQHPRKVTTHNSQTLYLLSSTTAAAAAAASSTRTVVPSHQHATPAKDSPTFIFYISDSLLHGSTLVFL</sequence>
<dbReference type="Proteomes" id="UP001372338">
    <property type="component" value="Unassembled WGS sequence"/>
</dbReference>
<gene>
    <name evidence="1" type="ORF">RIF29_21070</name>
</gene>
<comment type="caution">
    <text evidence="1">The sequence shown here is derived from an EMBL/GenBank/DDBJ whole genome shotgun (WGS) entry which is preliminary data.</text>
</comment>
<protein>
    <submittedName>
        <fullName evidence="1">Uncharacterized protein</fullName>
    </submittedName>
</protein>
<keyword evidence="2" id="KW-1185">Reference proteome</keyword>
<evidence type="ECO:0000313" key="2">
    <source>
        <dbReference type="Proteomes" id="UP001372338"/>
    </source>
</evidence>
<accession>A0AAN9I6W2</accession>
<evidence type="ECO:0000313" key="1">
    <source>
        <dbReference type="EMBL" id="KAK7268372.1"/>
    </source>
</evidence>
<reference evidence="1 2" key="1">
    <citation type="submission" date="2024-01" db="EMBL/GenBank/DDBJ databases">
        <title>The genomes of 5 underutilized Papilionoideae crops provide insights into root nodulation and disease resistanc.</title>
        <authorList>
            <person name="Yuan L."/>
        </authorList>
    </citation>
    <scope>NUCLEOTIDE SEQUENCE [LARGE SCALE GENOMIC DNA]</scope>
    <source>
        <strain evidence="1">ZHUSHIDOU_FW_LH</strain>
        <tissue evidence="1">Leaf</tissue>
    </source>
</reference>
<dbReference type="AlphaFoldDB" id="A0AAN9I6W2"/>
<dbReference type="EMBL" id="JAYWIO010000004">
    <property type="protein sequence ID" value="KAK7268372.1"/>
    <property type="molecule type" value="Genomic_DNA"/>
</dbReference>
<name>A0AAN9I6W2_CROPI</name>
<organism evidence="1 2">
    <name type="scientific">Crotalaria pallida</name>
    <name type="common">Smooth rattlebox</name>
    <name type="synonym">Crotalaria striata</name>
    <dbReference type="NCBI Taxonomy" id="3830"/>
    <lineage>
        <taxon>Eukaryota</taxon>
        <taxon>Viridiplantae</taxon>
        <taxon>Streptophyta</taxon>
        <taxon>Embryophyta</taxon>
        <taxon>Tracheophyta</taxon>
        <taxon>Spermatophyta</taxon>
        <taxon>Magnoliopsida</taxon>
        <taxon>eudicotyledons</taxon>
        <taxon>Gunneridae</taxon>
        <taxon>Pentapetalae</taxon>
        <taxon>rosids</taxon>
        <taxon>fabids</taxon>
        <taxon>Fabales</taxon>
        <taxon>Fabaceae</taxon>
        <taxon>Papilionoideae</taxon>
        <taxon>50 kb inversion clade</taxon>
        <taxon>genistoids sensu lato</taxon>
        <taxon>core genistoids</taxon>
        <taxon>Crotalarieae</taxon>
        <taxon>Crotalaria</taxon>
    </lineage>
</organism>
<proteinExistence type="predicted"/>